<dbReference type="InterPro" id="IPR014782">
    <property type="entry name" value="Peptidase_M1_dom"/>
</dbReference>
<dbReference type="FunFam" id="2.60.40.1910:FF:000008">
    <property type="entry name" value="Aminopeptidase"/>
    <property type="match status" value="1"/>
</dbReference>
<feature type="domain" description="Aminopeptidase N-like N-terminal" evidence="22">
    <location>
        <begin position="89"/>
        <end position="280"/>
    </location>
</feature>
<protein>
    <recommendedName>
        <fullName evidence="25">Aminopeptidase</fullName>
    </recommendedName>
</protein>
<dbReference type="InterPro" id="IPR034016">
    <property type="entry name" value="M1_APN-typ"/>
</dbReference>
<keyword evidence="11" id="KW-0482">Metalloprotease</keyword>
<dbReference type="GO" id="GO:0043171">
    <property type="term" value="P:peptide catabolic process"/>
    <property type="evidence" value="ECO:0007669"/>
    <property type="project" value="TreeGrafter"/>
</dbReference>
<evidence type="ECO:0000256" key="15">
    <source>
        <dbReference type="PIRSR" id="PIRSR634016-1"/>
    </source>
</evidence>
<dbReference type="PANTHER" id="PTHR11533">
    <property type="entry name" value="PROTEASE M1 ZINC METALLOPROTEASE"/>
    <property type="match status" value="1"/>
</dbReference>
<keyword evidence="14" id="KW-0449">Lipoprotein</keyword>
<keyword evidence="10 16" id="KW-0862">Zinc</keyword>
<feature type="region of interest" description="Disordered" evidence="18">
    <location>
        <begin position="962"/>
        <end position="997"/>
    </location>
</feature>
<dbReference type="PRINTS" id="PR00756">
    <property type="entry name" value="ALADIPTASE"/>
</dbReference>
<evidence type="ECO:0000259" key="20">
    <source>
        <dbReference type="Pfam" id="PF01433"/>
    </source>
</evidence>
<evidence type="ECO:0000256" key="8">
    <source>
        <dbReference type="ARBA" id="ARBA00022729"/>
    </source>
</evidence>
<dbReference type="CDD" id="cd09601">
    <property type="entry name" value="M1_APN-Q_like"/>
    <property type="match status" value="1"/>
</dbReference>
<feature type="binding site" evidence="16">
    <location>
        <position position="383"/>
    </location>
    <ligand>
        <name>Zn(2+)</name>
        <dbReference type="ChEBI" id="CHEBI:29105"/>
        <note>catalytic</note>
    </ligand>
</feature>
<dbReference type="GO" id="GO:0042277">
    <property type="term" value="F:peptide binding"/>
    <property type="evidence" value="ECO:0007669"/>
    <property type="project" value="TreeGrafter"/>
</dbReference>
<evidence type="ECO:0000313" key="24">
    <source>
        <dbReference type="Proteomes" id="UP001075354"/>
    </source>
</evidence>
<dbReference type="InterPro" id="IPR001930">
    <property type="entry name" value="Peptidase_M1"/>
</dbReference>
<dbReference type="GO" id="GO:0005886">
    <property type="term" value="C:plasma membrane"/>
    <property type="evidence" value="ECO:0007669"/>
    <property type="project" value="UniProtKB-SubCell"/>
</dbReference>
<feature type="compositionally biased region" description="Basic residues" evidence="18">
    <location>
        <begin position="59"/>
        <end position="69"/>
    </location>
</feature>
<evidence type="ECO:0000259" key="22">
    <source>
        <dbReference type="Pfam" id="PF17900"/>
    </source>
</evidence>
<feature type="active site" description="Proton acceptor" evidence="15">
    <location>
        <position position="384"/>
    </location>
</feature>
<evidence type="ECO:0000256" key="7">
    <source>
        <dbReference type="ARBA" id="ARBA00022723"/>
    </source>
</evidence>
<evidence type="ECO:0000256" key="12">
    <source>
        <dbReference type="ARBA" id="ARBA00023136"/>
    </source>
</evidence>
<evidence type="ECO:0008006" key="25">
    <source>
        <dbReference type="Google" id="ProtNLM"/>
    </source>
</evidence>
<keyword evidence="5" id="KW-0336">GPI-anchor</keyword>
<dbReference type="InterPro" id="IPR050344">
    <property type="entry name" value="Peptidase_M1_aminopeptidases"/>
</dbReference>
<dbReference type="GO" id="GO:0005615">
    <property type="term" value="C:extracellular space"/>
    <property type="evidence" value="ECO:0007669"/>
    <property type="project" value="TreeGrafter"/>
</dbReference>
<dbReference type="PANTHER" id="PTHR11533:SF290">
    <property type="entry name" value="AMINOPEPTIDASE"/>
    <property type="match status" value="1"/>
</dbReference>
<feature type="domain" description="ERAP1-like C-terminal" evidence="21">
    <location>
        <begin position="621"/>
        <end position="922"/>
    </location>
</feature>
<evidence type="ECO:0000256" key="4">
    <source>
        <dbReference type="ARBA" id="ARBA00022475"/>
    </source>
</evidence>
<dbReference type="EMBL" id="JAPTSV010000005">
    <property type="protein sequence ID" value="KAJ1527504.1"/>
    <property type="molecule type" value="Genomic_DNA"/>
</dbReference>
<comment type="similarity">
    <text evidence="2">Belongs to the peptidase M1 family.</text>
</comment>
<dbReference type="GO" id="GO:0098552">
    <property type="term" value="C:side of membrane"/>
    <property type="evidence" value="ECO:0007669"/>
    <property type="project" value="UniProtKB-KW"/>
</dbReference>
<evidence type="ECO:0000256" key="16">
    <source>
        <dbReference type="PIRSR" id="PIRSR634016-3"/>
    </source>
</evidence>
<proteinExistence type="inferred from homology"/>
<keyword evidence="12" id="KW-0472">Membrane</keyword>
<evidence type="ECO:0000313" key="23">
    <source>
        <dbReference type="EMBL" id="KAJ1527504.1"/>
    </source>
</evidence>
<accession>A0AAV7XNY4</accession>
<evidence type="ECO:0000256" key="2">
    <source>
        <dbReference type="ARBA" id="ARBA00010136"/>
    </source>
</evidence>
<feature type="domain" description="Peptidase M1 membrane alanine aminopeptidase" evidence="20">
    <location>
        <begin position="312"/>
        <end position="518"/>
    </location>
</feature>
<dbReference type="Pfam" id="PF17900">
    <property type="entry name" value="Peptidase_M1_N"/>
    <property type="match status" value="1"/>
</dbReference>
<gene>
    <name evidence="23" type="ORF">ONE63_007476</name>
</gene>
<keyword evidence="7 16" id="KW-0479">Metal-binding</keyword>
<feature type="chain" id="PRO_5043978488" description="Aminopeptidase" evidence="19">
    <location>
        <begin position="25"/>
        <end position="1022"/>
    </location>
</feature>
<evidence type="ECO:0000256" key="19">
    <source>
        <dbReference type="SAM" id="SignalP"/>
    </source>
</evidence>
<dbReference type="InterPro" id="IPR024571">
    <property type="entry name" value="ERAP1-like_C_dom"/>
</dbReference>
<dbReference type="FunFam" id="1.10.390.10:FF:000013">
    <property type="entry name" value="Aminopeptidase N"/>
    <property type="match status" value="1"/>
</dbReference>
<dbReference type="Gene3D" id="1.25.50.20">
    <property type="match status" value="1"/>
</dbReference>
<dbReference type="InterPro" id="IPR027268">
    <property type="entry name" value="Peptidase_M4/M1_CTD_sf"/>
</dbReference>
<evidence type="ECO:0000259" key="21">
    <source>
        <dbReference type="Pfam" id="PF11838"/>
    </source>
</evidence>
<organism evidence="23 24">
    <name type="scientific">Megalurothrips usitatus</name>
    <name type="common">bean blossom thrips</name>
    <dbReference type="NCBI Taxonomy" id="439358"/>
    <lineage>
        <taxon>Eukaryota</taxon>
        <taxon>Metazoa</taxon>
        <taxon>Ecdysozoa</taxon>
        <taxon>Arthropoda</taxon>
        <taxon>Hexapoda</taxon>
        <taxon>Insecta</taxon>
        <taxon>Pterygota</taxon>
        <taxon>Neoptera</taxon>
        <taxon>Paraneoptera</taxon>
        <taxon>Thysanoptera</taxon>
        <taxon>Terebrantia</taxon>
        <taxon>Thripoidea</taxon>
        <taxon>Thripidae</taxon>
        <taxon>Megalurothrips</taxon>
    </lineage>
</organism>
<evidence type="ECO:0000256" key="14">
    <source>
        <dbReference type="ARBA" id="ARBA00023288"/>
    </source>
</evidence>
<feature type="site" description="Transition state stabilizer" evidence="17">
    <location>
        <position position="469"/>
    </location>
</feature>
<dbReference type="GO" id="GO:0070006">
    <property type="term" value="F:metalloaminopeptidase activity"/>
    <property type="evidence" value="ECO:0007669"/>
    <property type="project" value="TreeGrafter"/>
</dbReference>
<evidence type="ECO:0000256" key="11">
    <source>
        <dbReference type="ARBA" id="ARBA00023049"/>
    </source>
</evidence>
<dbReference type="Gene3D" id="2.60.40.1910">
    <property type="match status" value="1"/>
</dbReference>
<evidence type="ECO:0000256" key="18">
    <source>
        <dbReference type="SAM" id="MobiDB-lite"/>
    </source>
</evidence>
<dbReference type="InterPro" id="IPR042097">
    <property type="entry name" value="Aminopeptidase_N-like_N_sf"/>
</dbReference>
<sequence length="1022" mass="112142">MAPATMTRCCLPLLVLAAALTASASPLPAAPPAPASDRGGLLLDRSVRRPLDLADPHRPRAHHQQRRRGPASAPAATADPLQLPTALRPFYYNITLTPDLESFSFDGFIEIYLNAIEDADQIVLHSKELSFGPSDCTVLHYDMENYTPLEPWGEVTEADFNIETEIVTLPLSKPLQRGLHFVLRINKFVGILNTDLDGFYRSSYKTSAGETRWLATTQFEPTGARRAFPCWDEPSYKARYDITIKHDASLKVLANMPADEESSSPSETVFMSTLPVSSYLIAFIVSDFDCIANDDKTFETWSRKEILPGGKFAQDIGQKALAALSDFNGVNYSLPKMDQAAIPDFAAGAMENWGLVTYKEAYLIETAATTTRVFESIALDICHEFGHQWTGDLVTLDWWSHTWLNEGFASFYEYMICQTLKPEWNLEDKMLPAFYHIAMESDVRETQVAMSSPASGYDSIEDHFGVISYEKGGSVLRMFYHVVTPDVFKKAMRRYLSDYMFKNTNPTHLFKAFDAEVQLSGLHQIPNGVSFGELASTWTEQPGVPVLSAVRDYKEGSVTFTQKRFLYGPAKNESLVNQQWYIPLVVTSQAKPDFDTALPQGWLDPLVPWAELSTDASADQWVLVNPKQTGYFRVNYDADNWKLLQAALAADPAVFPAATRAQLVNDALALARAGQLDYALALPFLRTFTADRSVAAWQAAITALEYLKARLATTPASAGFLELVKSMTGPAYDEVGYVPGNDDDHEAAYLRYYVASYACYAGNAKCLSSAASALSAWLADPAANALHPDTSSTTLCYGVRGSDDATFAAMEKKWQSEKDSSARYTYVSALACSGDKDALSGLLIDAITKYSKTQDGIDIFNAILGPYENHNLVWSFFKANADDIQAAYRGSGLDVFILESLIQDTRTREDLKEIHDWAKTKYESETATWAKLEPYFASAEVELSGWFDKYYGTVSGWLADQPTTPAPASTSTASSAATGSPPTGSPTTPAPSASTTPSAACLSAASSAVLALALALVFAAPR</sequence>
<evidence type="ECO:0000256" key="1">
    <source>
        <dbReference type="ARBA" id="ARBA00004609"/>
    </source>
</evidence>
<comment type="cofactor">
    <cofactor evidence="16">
        <name>Zn(2+)</name>
        <dbReference type="ChEBI" id="CHEBI:29105"/>
    </cofactor>
    <text evidence="16">Binds 1 zinc ion per subunit.</text>
</comment>
<dbReference type="InterPro" id="IPR045357">
    <property type="entry name" value="Aminopeptidase_N-like_N"/>
</dbReference>
<feature type="region of interest" description="Disordered" evidence="18">
    <location>
        <begin position="52"/>
        <end position="78"/>
    </location>
</feature>
<evidence type="ECO:0000256" key="9">
    <source>
        <dbReference type="ARBA" id="ARBA00022801"/>
    </source>
</evidence>
<feature type="signal peptide" evidence="19">
    <location>
        <begin position="1"/>
        <end position="24"/>
    </location>
</feature>
<dbReference type="Pfam" id="PF01433">
    <property type="entry name" value="Peptidase_M1"/>
    <property type="match status" value="1"/>
</dbReference>
<feature type="binding site" evidence="16">
    <location>
        <position position="406"/>
    </location>
    <ligand>
        <name>Zn(2+)</name>
        <dbReference type="ChEBI" id="CHEBI:29105"/>
        <note>catalytic</note>
    </ligand>
</feature>
<dbReference type="SUPFAM" id="SSF55486">
    <property type="entry name" value="Metalloproteases ('zincins'), catalytic domain"/>
    <property type="match status" value="1"/>
</dbReference>
<dbReference type="Gene3D" id="2.60.40.1730">
    <property type="entry name" value="tricorn interacting facor f3 domain"/>
    <property type="match status" value="1"/>
</dbReference>
<evidence type="ECO:0000256" key="13">
    <source>
        <dbReference type="ARBA" id="ARBA00023180"/>
    </source>
</evidence>
<keyword evidence="24" id="KW-1185">Reference proteome</keyword>
<reference evidence="23" key="1">
    <citation type="submission" date="2022-12" db="EMBL/GenBank/DDBJ databases">
        <title>Chromosome-level genome assembly of the bean flower thrips Megalurothrips usitatus.</title>
        <authorList>
            <person name="Ma L."/>
            <person name="Liu Q."/>
            <person name="Li H."/>
            <person name="Cai W."/>
        </authorList>
    </citation>
    <scope>NUCLEOTIDE SEQUENCE</scope>
    <source>
        <strain evidence="23">Cailab_2022a</strain>
    </source>
</reference>
<dbReference type="GO" id="GO:0008270">
    <property type="term" value="F:zinc ion binding"/>
    <property type="evidence" value="ECO:0007669"/>
    <property type="project" value="InterPro"/>
</dbReference>
<dbReference type="AlphaFoldDB" id="A0AAV7XNY4"/>
<name>A0AAV7XNY4_9NEOP</name>
<feature type="binding site" evidence="16">
    <location>
        <position position="387"/>
    </location>
    <ligand>
        <name>Zn(2+)</name>
        <dbReference type="ChEBI" id="CHEBI:29105"/>
        <note>catalytic</note>
    </ligand>
</feature>
<evidence type="ECO:0000256" key="17">
    <source>
        <dbReference type="PIRSR" id="PIRSR634016-4"/>
    </source>
</evidence>
<dbReference type="GO" id="GO:0006508">
    <property type="term" value="P:proteolysis"/>
    <property type="evidence" value="ECO:0007669"/>
    <property type="project" value="UniProtKB-KW"/>
</dbReference>
<comment type="subcellular location">
    <subcellularLocation>
        <location evidence="1">Cell membrane</location>
        <topology evidence="1">Lipid-anchor</topology>
        <topology evidence="1">GPI-anchor</topology>
    </subcellularLocation>
</comment>
<evidence type="ECO:0000256" key="3">
    <source>
        <dbReference type="ARBA" id="ARBA00022438"/>
    </source>
</evidence>
<dbReference type="GO" id="GO:0005737">
    <property type="term" value="C:cytoplasm"/>
    <property type="evidence" value="ECO:0007669"/>
    <property type="project" value="TreeGrafter"/>
</dbReference>
<evidence type="ECO:0000256" key="6">
    <source>
        <dbReference type="ARBA" id="ARBA00022670"/>
    </source>
</evidence>
<keyword evidence="13" id="KW-0325">Glycoprotein</keyword>
<dbReference type="Proteomes" id="UP001075354">
    <property type="component" value="Chromosome 5"/>
</dbReference>
<dbReference type="Gene3D" id="1.10.390.10">
    <property type="entry name" value="Neutral Protease Domain 2"/>
    <property type="match status" value="1"/>
</dbReference>
<keyword evidence="3" id="KW-0031">Aminopeptidase</keyword>
<evidence type="ECO:0000256" key="10">
    <source>
        <dbReference type="ARBA" id="ARBA00022833"/>
    </source>
</evidence>
<evidence type="ECO:0000256" key="5">
    <source>
        <dbReference type="ARBA" id="ARBA00022622"/>
    </source>
</evidence>
<keyword evidence="6" id="KW-0645">Protease</keyword>
<keyword evidence="4" id="KW-1003">Cell membrane</keyword>
<dbReference type="Pfam" id="PF11838">
    <property type="entry name" value="ERAP1_C"/>
    <property type="match status" value="1"/>
</dbReference>
<keyword evidence="9" id="KW-0378">Hydrolase</keyword>
<dbReference type="SUPFAM" id="SSF63737">
    <property type="entry name" value="Leukotriene A4 hydrolase N-terminal domain"/>
    <property type="match status" value="1"/>
</dbReference>
<comment type="caution">
    <text evidence="23">The sequence shown here is derived from an EMBL/GenBank/DDBJ whole genome shotgun (WGS) entry which is preliminary data.</text>
</comment>
<keyword evidence="8 19" id="KW-0732">Signal</keyword>